<evidence type="ECO:0000313" key="1">
    <source>
        <dbReference type="EMBL" id="BAN16815.1"/>
    </source>
</evidence>
<dbReference type="OrthoDB" id="28613at10239"/>
<dbReference type="GeneID" id="16212486"/>
<name>N0DPA9_9CAUD</name>
<reference evidence="1 2" key="1">
    <citation type="journal article" date="2014" name="Genome Announc.">
        <title>Complete Genome Sequence of the Edwardsiella ictaluri-Specific Bacteriophage PEi21, Isolated from River Water in Japan.</title>
        <authorList>
            <person name="Yasuike M."/>
            <person name="Kai W."/>
            <person name="Nakamura Y."/>
            <person name="Fujiwara A."/>
            <person name="Kawato Y."/>
            <person name="Hassan E.S."/>
            <person name="Mahmoud M.M."/>
            <person name="Nagai S."/>
            <person name="Kobayashi T."/>
            <person name="Ototake M."/>
            <person name="Nakai T."/>
        </authorList>
    </citation>
    <scope>NUCLEOTIDE SEQUENCE [LARGE SCALE GENOMIC DNA]</scope>
</reference>
<protein>
    <submittedName>
        <fullName evidence="1">Uncharacterized protein</fullName>
    </submittedName>
</protein>
<evidence type="ECO:0000313" key="2">
    <source>
        <dbReference type="Proteomes" id="UP000012997"/>
    </source>
</evidence>
<organism evidence="1 2">
    <name type="scientific">Edwardsiella phage PEi21</name>
    <dbReference type="NCBI Taxonomy" id="1325372"/>
    <lineage>
        <taxon>Viruses</taxon>
        <taxon>Duplodnaviria</taxon>
        <taxon>Heunggongvirae</taxon>
        <taxon>Uroviricota</taxon>
        <taxon>Caudoviricetes</taxon>
        <taxon>Yokohamavirus</taxon>
        <taxon>Yokohamavirus PEi21</taxon>
    </lineage>
</organism>
<dbReference type="KEGG" id="vg:16212486"/>
<keyword evidence="2" id="KW-1185">Reference proteome</keyword>
<accession>N0DPA9</accession>
<dbReference type="Proteomes" id="UP000012997">
    <property type="component" value="Segment"/>
</dbReference>
<dbReference type="EMBL" id="AP013057">
    <property type="protein sequence ID" value="BAN16815.1"/>
    <property type="molecule type" value="Genomic_DNA"/>
</dbReference>
<dbReference type="RefSeq" id="YP_008869218.1">
    <property type="nucleotide sequence ID" value="NC_021342.2"/>
</dbReference>
<proteinExistence type="predicted"/>
<sequence>MTPCEKLGYKVGDKFVVVRPTDGSRSDVGNILTLVRDDGTTAPVFSKENCYKTYCPDLSNIVKLEGDGWIGWKGGETPVEPEALVDAVYRGGGRNSYSKKACQYYWGHDGDCSDIVAYRLLQVEQPAAPSLVELLQAWEKAKSDLKTAEQSEFVARKALSGAMRAAGLSAHVAVEQ</sequence>